<dbReference type="EC" id="2.7.4.24" evidence="3 15"/>
<keyword evidence="5" id="KW-0597">Phosphoprotein</keyword>
<evidence type="ECO:0000256" key="6">
    <source>
        <dbReference type="ARBA" id="ARBA00022679"/>
    </source>
</evidence>
<comment type="catalytic activity">
    <reaction evidence="11">
        <text>5-diphospho-1D-myo-inositol 1,2,3,4,6-pentakisphosphate + ATP + H(+) = 1,5-bis(diphospho)-1D-myo-inositol 2,3,4,6-tetrakisphosphate + ADP</text>
        <dbReference type="Rhea" id="RHEA:10276"/>
        <dbReference type="ChEBI" id="CHEBI:15378"/>
        <dbReference type="ChEBI" id="CHEBI:30616"/>
        <dbReference type="ChEBI" id="CHEBI:58628"/>
        <dbReference type="ChEBI" id="CHEBI:77983"/>
        <dbReference type="ChEBI" id="CHEBI:456216"/>
        <dbReference type="EC" id="2.7.4.24"/>
    </reaction>
    <physiologicalReaction direction="left-to-right" evidence="11">
        <dbReference type="Rhea" id="RHEA:10277"/>
    </physiologicalReaction>
</comment>
<dbReference type="Pfam" id="PF08443">
    <property type="entry name" value="RimK"/>
    <property type="match status" value="1"/>
</dbReference>
<dbReference type="InterPro" id="IPR013651">
    <property type="entry name" value="ATP-grasp_RimK-type"/>
</dbReference>
<evidence type="ECO:0000259" key="16">
    <source>
        <dbReference type="PROSITE" id="PS50975"/>
    </source>
</evidence>
<evidence type="ECO:0000256" key="2">
    <source>
        <dbReference type="ARBA" id="ARBA00005609"/>
    </source>
</evidence>
<evidence type="ECO:0000256" key="15">
    <source>
        <dbReference type="RuleBase" id="RU365032"/>
    </source>
</evidence>
<keyword evidence="9 14" id="KW-0067">ATP-binding</keyword>
<reference evidence="17 18" key="1">
    <citation type="journal article" date="2019" name="Sci. Rep.">
        <title>Comparative genomics of chytrid fungi reveal insights into the obligate biotrophic and pathogenic lifestyle of Synchytrium endobioticum.</title>
        <authorList>
            <person name="van de Vossenberg B.T.L.H."/>
            <person name="Warris S."/>
            <person name="Nguyen H.D.T."/>
            <person name="van Gent-Pelzer M.P.E."/>
            <person name="Joly D.L."/>
            <person name="van de Geest H.C."/>
            <person name="Bonants P.J.M."/>
            <person name="Smith D.S."/>
            <person name="Levesque C.A."/>
            <person name="van der Lee T.A.J."/>
        </authorList>
    </citation>
    <scope>NUCLEOTIDE SEQUENCE [LARGE SCALE GENOMIC DNA]</scope>
    <source>
        <strain evidence="17 18">CBS 809.83</strain>
    </source>
</reference>
<organism evidence="17 18">
    <name type="scientific">Powellomyces hirtus</name>
    <dbReference type="NCBI Taxonomy" id="109895"/>
    <lineage>
        <taxon>Eukaryota</taxon>
        <taxon>Fungi</taxon>
        <taxon>Fungi incertae sedis</taxon>
        <taxon>Chytridiomycota</taxon>
        <taxon>Chytridiomycota incertae sedis</taxon>
        <taxon>Chytridiomycetes</taxon>
        <taxon>Spizellomycetales</taxon>
        <taxon>Powellomycetaceae</taxon>
        <taxon>Powellomyces</taxon>
    </lineage>
</organism>
<dbReference type="InterPro" id="IPR000560">
    <property type="entry name" value="His_Pase_clade-2"/>
</dbReference>
<evidence type="ECO:0000313" key="18">
    <source>
        <dbReference type="Proteomes" id="UP000318582"/>
    </source>
</evidence>
<evidence type="ECO:0000256" key="11">
    <source>
        <dbReference type="ARBA" id="ARBA00033696"/>
    </source>
</evidence>
<dbReference type="InterPro" id="IPR040557">
    <property type="entry name" value="VIP1_N"/>
</dbReference>
<dbReference type="Gene3D" id="3.30.470.20">
    <property type="entry name" value="ATP-grasp fold, B domain"/>
    <property type="match status" value="1"/>
</dbReference>
<gene>
    <name evidence="17" type="ORF">PhCBS80983_g06182</name>
</gene>
<dbReference type="GO" id="GO:0046872">
    <property type="term" value="F:metal ion binding"/>
    <property type="evidence" value="ECO:0007669"/>
    <property type="project" value="InterPro"/>
</dbReference>
<dbReference type="SUPFAM" id="SSF53254">
    <property type="entry name" value="Phosphoglycerate mutase-like"/>
    <property type="match status" value="1"/>
</dbReference>
<dbReference type="Gene3D" id="3.40.50.11950">
    <property type="match status" value="1"/>
</dbReference>
<comment type="function">
    <text evidence="15">Bifunctional inositol kinase that acts in concert with the IP6K kinases to synthesize the diphosphate group-containing inositol pyrophosphates diphosphoinositol pentakisphosphate, PP-InsP5, and bis-diphosphoinositol tetrakisphosphate, (PP)2-InsP4. PP-InsP5 and (PP)2-InsP4, also respectively called InsP7 and InsP8, may regulate a variety of cellular processes, including apoptosis, vesicle trafficking, cytoskeletal dynamics, and exocytosis. Phosphorylates inositol hexakisphosphate (InsP6).</text>
</comment>
<feature type="domain" description="ATP-grasp" evidence="16">
    <location>
        <begin position="137"/>
        <end position="345"/>
    </location>
</feature>
<proteinExistence type="inferred from homology"/>
<dbReference type="EMBL" id="QEAQ01000195">
    <property type="protein sequence ID" value="TPX53752.1"/>
    <property type="molecule type" value="Genomic_DNA"/>
</dbReference>
<keyword evidence="10" id="KW-0206">Cytoskeleton</keyword>
<comment type="caution">
    <text evidence="17">The sequence shown here is derived from an EMBL/GenBank/DDBJ whole genome shotgun (WGS) entry which is preliminary data.</text>
</comment>
<evidence type="ECO:0000256" key="7">
    <source>
        <dbReference type="ARBA" id="ARBA00022741"/>
    </source>
</evidence>
<keyword evidence="7 14" id="KW-0547">Nucleotide-binding</keyword>
<evidence type="ECO:0000256" key="14">
    <source>
        <dbReference type="PROSITE-ProRule" id="PRU00409"/>
    </source>
</evidence>
<dbReference type="FunFam" id="3.40.50.11950:FF:000002">
    <property type="entry name" value="Inositol hexakisphosphate and diphosphoinositol-pentakisphosphate kinase"/>
    <property type="match status" value="1"/>
</dbReference>
<evidence type="ECO:0000256" key="3">
    <source>
        <dbReference type="ARBA" id="ARBA00012893"/>
    </source>
</evidence>
<evidence type="ECO:0000256" key="9">
    <source>
        <dbReference type="ARBA" id="ARBA00022840"/>
    </source>
</evidence>
<name>A0A507DPY6_9FUNG</name>
<dbReference type="STRING" id="109895.A0A507DPY6"/>
<keyword evidence="18" id="KW-1185">Reference proteome</keyword>
<dbReference type="GO" id="GO:0052843">
    <property type="term" value="F:inositol-1-diphosphate-2,3,4,5,6-pentakisphosphate diphosphatase activity"/>
    <property type="evidence" value="ECO:0007669"/>
    <property type="project" value="UniProtKB-ARBA"/>
</dbReference>
<accession>A0A507DPY6</accession>
<evidence type="ECO:0000256" key="5">
    <source>
        <dbReference type="ARBA" id="ARBA00022553"/>
    </source>
</evidence>
<evidence type="ECO:0000256" key="12">
    <source>
        <dbReference type="ARBA" id="ARBA00034629"/>
    </source>
</evidence>
<sequence>MSVPDVVSALKPKWVIGVCAMDTKARSKPMRNILNRLLSSGDFEAVIFGDKVILDEEVENWPSCDFLISFFSNGFPLEKAIDYVRLRRPFCVNDLPMQQLIWDRRLVLRILDKIGVPTPRRLRTHTGDEPVISPENRDRLKKLDIEPPEGPQPLMEAEMVDADTIKIGDQIIKKPFVEKPVSGENHNVYIYYSKAMGGGVRKLFRKVGNKSSEFCPDVVDIRRDGSYIYEEFMNVDNAEDVKVYTVGDRYTHAETRKSPVVDGVVRRNAEGKEVRYITALTPEEKEMAKRITVAFGQTVCGFDLLRANGKSYVIDVNGWSFVKGNDDYYDKCSYTLRQVFLEHAATAQPANMHKELSIENQWKLKAFLSVMRHADRTPKQKMKFSFVSKPFMDLLNGQEGEVVFKKQEQLDRVTAAARNALANQLEDVAVLNQLLEIMDAKSHLSGTKAQIKPQFKKKEKLLDKVQLVVKWGGEFTHGGRHQTKEIGENYRKDLMIINKELLDDVKIYSSSEQRVTATADFFVRSFLQLSEVPDDYTIVSKEMLDDSNAVKEQTENVKCRLQEILNSDTGVKLDDDGKAKADPPTVVEDTIKLLRILRTVMRDNFQKMDVDNIQRRWCCAETPGLFKERWEKLMRDFCDVERKSFDPSKISELYDSLKYDLIHNRDFCLTIFSSTEHNGNLLKQLYHKSKVMFDFIAPKEYGIEDEEKLEIGVLSSVALLRQLVADLQAARSSPKPSARFYFTKESKIISLLNIVLLCGLPTRVDKVEELDYLTQITFELYERGRGLGMDYSEAREFSLRIGFSQGAHNSNLIDLSLDSKHSLSVKPRIWISDHVSLDDALSFLTPRMSASPTPSTPK</sequence>
<dbReference type="PANTHER" id="PTHR12750">
    <property type="entry name" value="DIPHOSPHOINOSITOL PENTAKISPHOSPHATE KINASE"/>
    <property type="match status" value="1"/>
</dbReference>
<dbReference type="PANTHER" id="PTHR12750:SF9">
    <property type="entry name" value="INOSITOL HEXAKISPHOSPHATE AND DIPHOSPHOINOSITOL-PENTAKISPHOSPHATE KINASE"/>
    <property type="match status" value="1"/>
</dbReference>
<dbReference type="PROSITE" id="PS50975">
    <property type="entry name" value="ATP_GRASP"/>
    <property type="match status" value="1"/>
</dbReference>
<comment type="similarity">
    <text evidence="2 15">Belongs to the histidine acid phosphatase family. VIP1 subfamily.</text>
</comment>
<dbReference type="GO" id="GO:0005829">
    <property type="term" value="C:cytosol"/>
    <property type="evidence" value="ECO:0007669"/>
    <property type="project" value="TreeGrafter"/>
</dbReference>
<dbReference type="Pfam" id="PF18086">
    <property type="entry name" value="PPIP5K2_N"/>
    <property type="match status" value="1"/>
</dbReference>
<evidence type="ECO:0000256" key="10">
    <source>
        <dbReference type="ARBA" id="ARBA00023212"/>
    </source>
</evidence>
<dbReference type="Pfam" id="PF00328">
    <property type="entry name" value="His_Phos_2"/>
    <property type="match status" value="1"/>
</dbReference>
<comment type="subcellular location">
    <subcellularLocation>
        <location evidence="1 15">Cytoplasm</location>
        <location evidence="1 15">Cytoskeleton</location>
    </subcellularLocation>
</comment>
<dbReference type="GO" id="GO:0052723">
    <property type="term" value="F:inositol hexakisphosphate 1-kinase activity"/>
    <property type="evidence" value="ECO:0007669"/>
    <property type="project" value="UniProtKB-ARBA"/>
</dbReference>
<dbReference type="Gene3D" id="3.40.50.1240">
    <property type="entry name" value="Phosphoglycerate mutase-like"/>
    <property type="match status" value="1"/>
</dbReference>
<dbReference type="GO" id="GO:0006020">
    <property type="term" value="P:inositol metabolic process"/>
    <property type="evidence" value="ECO:0007669"/>
    <property type="project" value="TreeGrafter"/>
</dbReference>
<keyword evidence="8 15" id="KW-0418">Kinase</keyword>
<dbReference type="Proteomes" id="UP000318582">
    <property type="component" value="Unassembled WGS sequence"/>
</dbReference>
<dbReference type="InterPro" id="IPR029033">
    <property type="entry name" value="His_PPase_superfam"/>
</dbReference>
<dbReference type="GO" id="GO:0005524">
    <property type="term" value="F:ATP binding"/>
    <property type="evidence" value="ECO:0007669"/>
    <property type="project" value="UniProtKB-UniRule"/>
</dbReference>
<dbReference type="InterPro" id="IPR037446">
    <property type="entry name" value="His_Pase_VIP1"/>
</dbReference>
<dbReference type="GO" id="GO:0033857">
    <property type="term" value="F:5-diphosphoinositol pentakisphosphate 1-kinase activity"/>
    <property type="evidence" value="ECO:0007669"/>
    <property type="project" value="TreeGrafter"/>
</dbReference>
<protein>
    <recommendedName>
        <fullName evidence="13 15">Inositol hexakisphosphate and diphosphoinositol-pentakisphosphate kinase</fullName>
        <ecNumber evidence="3 15">2.7.4.24</ecNumber>
    </recommendedName>
</protein>
<evidence type="ECO:0000256" key="13">
    <source>
        <dbReference type="ARBA" id="ARBA00071668"/>
    </source>
</evidence>
<evidence type="ECO:0000256" key="1">
    <source>
        <dbReference type="ARBA" id="ARBA00004245"/>
    </source>
</evidence>
<dbReference type="AlphaFoldDB" id="A0A507DPY6"/>
<keyword evidence="4 15" id="KW-0963">Cytoplasm</keyword>
<dbReference type="GO" id="GO:0032958">
    <property type="term" value="P:inositol phosphate biosynthetic process"/>
    <property type="evidence" value="ECO:0007669"/>
    <property type="project" value="UniProtKB-ARBA"/>
</dbReference>
<evidence type="ECO:0000256" key="8">
    <source>
        <dbReference type="ARBA" id="ARBA00022777"/>
    </source>
</evidence>
<evidence type="ECO:0000256" key="4">
    <source>
        <dbReference type="ARBA" id="ARBA00022490"/>
    </source>
</evidence>
<dbReference type="SUPFAM" id="SSF56059">
    <property type="entry name" value="Glutathione synthetase ATP-binding domain-like"/>
    <property type="match status" value="1"/>
</dbReference>
<dbReference type="GO" id="GO:0005856">
    <property type="term" value="C:cytoskeleton"/>
    <property type="evidence" value="ECO:0007669"/>
    <property type="project" value="UniProtKB-SubCell"/>
</dbReference>
<evidence type="ECO:0000313" key="17">
    <source>
        <dbReference type="EMBL" id="TPX53752.1"/>
    </source>
</evidence>
<dbReference type="InterPro" id="IPR011761">
    <property type="entry name" value="ATP-grasp"/>
</dbReference>
<dbReference type="FunFam" id="3.30.470.20:FF:000036">
    <property type="entry name" value="Inositol hexakisphosphate and diphosphoinositol-pentakisphosphate kinase"/>
    <property type="match status" value="1"/>
</dbReference>
<keyword evidence="6 15" id="KW-0808">Transferase</keyword>
<comment type="catalytic activity">
    <reaction evidence="12">
        <text>1D-myo-inositol hexakisphosphate + ATP = 1-diphospho-1D-myo-inositol 2,3,4,5,6-pentakisphosphate + ADP</text>
        <dbReference type="Rhea" id="RHEA:37459"/>
        <dbReference type="ChEBI" id="CHEBI:30616"/>
        <dbReference type="ChEBI" id="CHEBI:58130"/>
        <dbReference type="ChEBI" id="CHEBI:74946"/>
        <dbReference type="ChEBI" id="CHEBI:456216"/>
        <dbReference type="EC" id="2.7.4.24"/>
    </reaction>
    <physiologicalReaction direction="left-to-right" evidence="12">
        <dbReference type="Rhea" id="RHEA:37460"/>
    </physiologicalReaction>
</comment>